<evidence type="ECO:0000256" key="1">
    <source>
        <dbReference type="ARBA" id="ARBA00023186"/>
    </source>
</evidence>
<name>A0AA38CEL9_TAXCH</name>
<dbReference type="PANTHER" id="PTHR33322">
    <property type="entry name" value="BAG DOMAIN CONTAINING PROTEIN, EXPRESSED"/>
    <property type="match status" value="1"/>
</dbReference>
<dbReference type="PANTHER" id="PTHR33322:SF4">
    <property type="entry name" value="BAG DOMAIN CONTAINING PROTEIN, EXPRESSED"/>
    <property type="match status" value="1"/>
</dbReference>
<dbReference type="EMBL" id="JAHRHJ020000010">
    <property type="protein sequence ID" value="KAH9299147.1"/>
    <property type="molecule type" value="Genomic_DNA"/>
</dbReference>
<evidence type="ECO:0000256" key="2">
    <source>
        <dbReference type="SAM" id="MobiDB-lite"/>
    </source>
</evidence>
<dbReference type="GO" id="GO:0051087">
    <property type="term" value="F:protein-folding chaperone binding"/>
    <property type="evidence" value="ECO:0007669"/>
    <property type="project" value="InterPro"/>
</dbReference>
<dbReference type="GO" id="GO:0009506">
    <property type="term" value="C:plasmodesma"/>
    <property type="evidence" value="ECO:0007669"/>
    <property type="project" value="TreeGrafter"/>
</dbReference>
<comment type="caution">
    <text evidence="4">The sequence shown here is derived from an EMBL/GenBank/DDBJ whole genome shotgun (WGS) entry which is preliminary data.</text>
</comment>
<feature type="compositionally biased region" description="Basic and acidic residues" evidence="2">
    <location>
        <begin position="462"/>
        <end position="473"/>
    </location>
</feature>
<feature type="region of interest" description="Disordered" evidence="2">
    <location>
        <begin position="425"/>
        <end position="473"/>
    </location>
</feature>
<protein>
    <recommendedName>
        <fullName evidence="3">BAG domain-containing protein</fullName>
    </recommendedName>
</protein>
<gene>
    <name evidence="4" type="ORF">KI387_030829</name>
</gene>
<dbReference type="PROSITE" id="PS50096">
    <property type="entry name" value="IQ"/>
    <property type="match status" value="1"/>
</dbReference>
<dbReference type="InterPro" id="IPR036533">
    <property type="entry name" value="BAG_dom_sf"/>
</dbReference>
<keyword evidence="5" id="KW-1185">Reference proteome</keyword>
<evidence type="ECO:0000259" key="3">
    <source>
        <dbReference type="Pfam" id="PF02179"/>
    </source>
</evidence>
<feature type="region of interest" description="Disordered" evidence="2">
    <location>
        <begin position="309"/>
        <end position="333"/>
    </location>
</feature>
<organism evidence="4 5">
    <name type="scientific">Taxus chinensis</name>
    <name type="common">Chinese yew</name>
    <name type="synonym">Taxus wallichiana var. chinensis</name>
    <dbReference type="NCBI Taxonomy" id="29808"/>
    <lineage>
        <taxon>Eukaryota</taxon>
        <taxon>Viridiplantae</taxon>
        <taxon>Streptophyta</taxon>
        <taxon>Embryophyta</taxon>
        <taxon>Tracheophyta</taxon>
        <taxon>Spermatophyta</taxon>
        <taxon>Pinopsida</taxon>
        <taxon>Pinidae</taxon>
        <taxon>Conifers II</taxon>
        <taxon>Cupressales</taxon>
        <taxon>Taxaceae</taxon>
        <taxon>Taxus</taxon>
    </lineage>
</organism>
<evidence type="ECO:0000313" key="4">
    <source>
        <dbReference type="EMBL" id="KAH9299147.1"/>
    </source>
</evidence>
<keyword evidence="1" id="KW-0143">Chaperone</keyword>
<proteinExistence type="predicted"/>
<reference evidence="4 5" key="1">
    <citation type="journal article" date="2021" name="Nat. Plants">
        <title>The Taxus genome provides insights into paclitaxel biosynthesis.</title>
        <authorList>
            <person name="Xiong X."/>
            <person name="Gou J."/>
            <person name="Liao Q."/>
            <person name="Li Y."/>
            <person name="Zhou Q."/>
            <person name="Bi G."/>
            <person name="Li C."/>
            <person name="Du R."/>
            <person name="Wang X."/>
            <person name="Sun T."/>
            <person name="Guo L."/>
            <person name="Liang H."/>
            <person name="Lu P."/>
            <person name="Wu Y."/>
            <person name="Zhang Z."/>
            <person name="Ro D.K."/>
            <person name="Shang Y."/>
            <person name="Huang S."/>
            <person name="Yan J."/>
        </authorList>
    </citation>
    <scope>NUCLEOTIDE SEQUENCE [LARGE SCALE GENOMIC DNA]</scope>
    <source>
        <strain evidence="4">Ta-2019</strain>
    </source>
</reference>
<dbReference type="InterPro" id="IPR040400">
    <property type="entry name" value="BAG5/6/7/8"/>
</dbReference>
<feature type="non-terminal residue" evidence="4">
    <location>
        <position position="1"/>
    </location>
</feature>
<dbReference type="Pfam" id="PF02179">
    <property type="entry name" value="BAG"/>
    <property type="match status" value="1"/>
</dbReference>
<evidence type="ECO:0000313" key="5">
    <source>
        <dbReference type="Proteomes" id="UP000824469"/>
    </source>
</evidence>
<dbReference type="SUPFAM" id="SSF63491">
    <property type="entry name" value="BAG domain"/>
    <property type="match status" value="1"/>
</dbReference>
<dbReference type="Gene3D" id="1.20.58.120">
    <property type="entry name" value="BAG domain"/>
    <property type="match status" value="1"/>
</dbReference>
<accession>A0AA38CEL9</accession>
<dbReference type="CDD" id="cd23767">
    <property type="entry name" value="IQCD"/>
    <property type="match status" value="1"/>
</dbReference>
<sequence>MEDILLGRFCNRFPESPPLHNHSDTFPSSRKKPKKVVSIPINFVNSNAPKSRSPPVKTPMDEATAAVKIQAAFRGFSARKPAPLKKLRVIMKTKAEVAEIWRRVSECRVAEMLRLNEKERLKMTEWIMSLLLRLDAILGVNSFVRESRKAVTRDLVNLQETVDNMVAGKSMQKMDIEASVSCEVPEDKCLNVEVNDSAQCLQGSSNEEIKGEELLGQVKAVAVNDAKAEQNEMKKEEFLHSQMQDLQMEGSHENGKEKNSRLENFEQGVLVVRHTVSGPEECTAVDGTGEGAWDLGKNKFASPVLKPSISGSSSCTGEDVITGNSRDHERSSEAMDLLQTETIEADGRLKTDEVMDYEEVSDVNDRGDELPNKLAIEDIGMATEENERLKQTVAYLLKKSEEQTEIINYMSLRVAQLEEQVSLCSKKNETEEGRKKSRRESNNASMVLKCEENQNAPTPTSTEEKAAHPNDGT</sequence>
<dbReference type="Proteomes" id="UP000824469">
    <property type="component" value="Unassembled WGS sequence"/>
</dbReference>
<dbReference type="GO" id="GO:0006457">
    <property type="term" value="P:protein folding"/>
    <property type="evidence" value="ECO:0007669"/>
    <property type="project" value="TreeGrafter"/>
</dbReference>
<dbReference type="AlphaFoldDB" id="A0AA38CEL9"/>
<dbReference type="InterPro" id="IPR003103">
    <property type="entry name" value="BAG_domain"/>
</dbReference>
<feature type="domain" description="BAG" evidence="3">
    <location>
        <begin position="112"/>
        <end position="164"/>
    </location>
</feature>